<dbReference type="Proteomes" id="UP000198902">
    <property type="component" value="Unassembled WGS sequence"/>
</dbReference>
<dbReference type="AlphaFoldDB" id="A0A0D6JWK2"/>
<dbReference type="EMBL" id="CSTE01000005">
    <property type="protein sequence ID" value="CQR53070.1"/>
    <property type="molecule type" value="Genomic_DNA"/>
</dbReference>
<sequence>MPNKIVLLNINILNYDSESNFVMLDTHTIISENILQILEFVTLAG</sequence>
<keyword evidence="2" id="KW-1185">Reference proteome</keyword>
<proteinExistence type="predicted"/>
<gene>
    <name evidence="1" type="ORF">BN996_03444</name>
</gene>
<evidence type="ECO:0000313" key="1">
    <source>
        <dbReference type="EMBL" id="CQR53070.1"/>
    </source>
</evidence>
<evidence type="ECO:0000313" key="2">
    <source>
        <dbReference type="Proteomes" id="UP000198902"/>
    </source>
</evidence>
<protein>
    <submittedName>
        <fullName evidence="1">Uncharacterized protein</fullName>
    </submittedName>
</protein>
<accession>A0A0D6JWK2</accession>
<name>A0A0D6JWK2_9EURY</name>
<reference evidence="2" key="1">
    <citation type="submission" date="2015-03" db="EMBL/GenBank/DDBJ databases">
        <authorList>
            <person name="Urmite Genomes"/>
        </authorList>
    </citation>
    <scope>NUCLEOTIDE SEQUENCE [LARGE SCALE GENOMIC DNA]</scope>
    <source>
        <strain evidence="2">Arc-Hr</strain>
    </source>
</reference>
<organism evidence="1 2">
    <name type="scientific">Haloferax massiliensis</name>
    <dbReference type="NCBI Taxonomy" id="1476858"/>
    <lineage>
        <taxon>Archaea</taxon>
        <taxon>Methanobacteriati</taxon>
        <taxon>Methanobacteriota</taxon>
        <taxon>Stenosarchaea group</taxon>
        <taxon>Halobacteria</taxon>
        <taxon>Halobacteriales</taxon>
        <taxon>Haloferacaceae</taxon>
        <taxon>Haloferax</taxon>
    </lineage>
</organism>